<accession>A0AAD8W2S6</accession>
<dbReference type="InterPro" id="IPR036875">
    <property type="entry name" value="Znf_CCHC_sf"/>
</dbReference>
<dbReference type="GO" id="GO:0008270">
    <property type="term" value="F:zinc ion binding"/>
    <property type="evidence" value="ECO:0007669"/>
    <property type="project" value="InterPro"/>
</dbReference>
<dbReference type="SUPFAM" id="SSF57756">
    <property type="entry name" value="Retrovirus zinc finger-like domains"/>
    <property type="match status" value="1"/>
</dbReference>
<dbReference type="GO" id="GO:0003676">
    <property type="term" value="F:nucleic acid binding"/>
    <property type="evidence" value="ECO:0007669"/>
    <property type="project" value="InterPro"/>
</dbReference>
<evidence type="ECO:0000313" key="2">
    <source>
        <dbReference type="EMBL" id="KAK1630466.1"/>
    </source>
</evidence>
<dbReference type="EMBL" id="JAUUTY010000005">
    <property type="protein sequence ID" value="KAK1630466.1"/>
    <property type="molecule type" value="Genomic_DNA"/>
</dbReference>
<sequence>MVVVPPPQSQLVSGVFLDTFCPTFPTPSTYSALPPSSLGCPALSSSITYLHPPQPPSPRPLATAALPSDQQTEHAPEPPGNELCAFHSAPPSFSPPRHESQEEEARIPARAPHTPHEGAVTASAAASPAHPLPVPRPTTPRSFKDVLLSSPPPTCSPPPSRRLFFSPSKDLRHCFRCLTPEHVVGDCRGPLRCAACGHFGHKRRGCELPPLPFSRSAPSMSSLGDSCPSPSPRLHYSRRLASPSMPVADSMDLSPAAVGALPCRGLHARPPMSYPRGQHAVSPSPTPGASSSGRSGAVSLMGSGPAALVGHRGPPMFAPLPPTAAMASRTCAEVYMPRVADEGLGRRFAYATLEPPADAPAFILRRALEERAAAGGRGNRAAWASMRFAMLSASGFPHEHWDAQGIRAAFTPIGSVCCIDPSFILEKDFSAVRVVVKMAGTMTFPATLLVHDAFGECTTEVEVRLVRAWTGEEDALDAASLHFDTEGAGGSPAREQPRLSDIDEGSLIGTPPTPPRPRKTLQLPSLTSGRGSSPGAKQTVPMLLTWMVPTASPQTLPVRSRGSRPLPVRSGTVCSPKGWPPSSLTPALVSNRFAPPLLPWPPFPRAVLV</sequence>
<evidence type="ECO:0000256" key="1">
    <source>
        <dbReference type="SAM" id="MobiDB-lite"/>
    </source>
</evidence>
<feature type="compositionally biased region" description="Pro residues" evidence="1">
    <location>
        <begin position="150"/>
        <end position="160"/>
    </location>
</feature>
<feature type="compositionally biased region" description="Low complexity" evidence="1">
    <location>
        <begin position="280"/>
        <end position="298"/>
    </location>
</feature>
<dbReference type="AlphaFoldDB" id="A0AAD8W2S6"/>
<keyword evidence="3" id="KW-1185">Reference proteome</keyword>
<feature type="compositionally biased region" description="Low complexity" evidence="1">
    <location>
        <begin position="119"/>
        <end position="129"/>
    </location>
</feature>
<gene>
    <name evidence="2" type="ORF">QYE76_004781</name>
</gene>
<evidence type="ECO:0008006" key="4">
    <source>
        <dbReference type="Google" id="ProtNLM"/>
    </source>
</evidence>
<feature type="region of interest" description="Disordered" evidence="1">
    <location>
        <begin position="49"/>
        <end position="161"/>
    </location>
</feature>
<comment type="caution">
    <text evidence="2">The sequence shown here is derived from an EMBL/GenBank/DDBJ whole genome shotgun (WGS) entry which is preliminary data.</text>
</comment>
<feature type="region of interest" description="Disordered" evidence="1">
    <location>
        <begin position="272"/>
        <end position="298"/>
    </location>
</feature>
<feature type="region of interest" description="Disordered" evidence="1">
    <location>
        <begin position="555"/>
        <end position="576"/>
    </location>
</feature>
<dbReference type="PANTHER" id="PTHR34303">
    <property type="entry name" value="OS01G0890400 PROTEIN-RELATED"/>
    <property type="match status" value="1"/>
</dbReference>
<proteinExistence type="predicted"/>
<organism evidence="2 3">
    <name type="scientific">Lolium multiflorum</name>
    <name type="common">Italian ryegrass</name>
    <name type="synonym">Lolium perenne subsp. multiflorum</name>
    <dbReference type="NCBI Taxonomy" id="4521"/>
    <lineage>
        <taxon>Eukaryota</taxon>
        <taxon>Viridiplantae</taxon>
        <taxon>Streptophyta</taxon>
        <taxon>Embryophyta</taxon>
        <taxon>Tracheophyta</taxon>
        <taxon>Spermatophyta</taxon>
        <taxon>Magnoliopsida</taxon>
        <taxon>Liliopsida</taxon>
        <taxon>Poales</taxon>
        <taxon>Poaceae</taxon>
        <taxon>BOP clade</taxon>
        <taxon>Pooideae</taxon>
        <taxon>Poodae</taxon>
        <taxon>Poeae</taxon>
        <taxon>Poeae Chloroplast Group 2 (Poeae type)</taxon>
        <taxon>Loliodinae</taxon>
        <taxon>Loliinae</taxon>
        <taxon>Lolium</taxon>
    </lineage>
</organism>
<dbReference type="PANTHER" id="PTHR34303:SF8">
    <property type="entry name" value="OS09G0372600 PROTEIN"/>
    <property type="match status" value="1"/>
</dbReference>
<feature type="compositionally biased region" description="Polar residues" evidence="1">
    <location>
        <begin position="522"/>
        <end position="531"/>
    </location>
</feature>
<protein>
    <recommendedName>
        <fullName evidence="4">CCHC-type domain-containing protein</fullName>
    </recommendedName>
</protein>
<feature type="compositionally biased region" description="Basic and acidic residues" evidence="1">
    <location>
        <begin position="96"/>
        <end position="107"/>
    </location>
</feature>
<evidence type="ECO:0000313" key="3">
    <source>
        <dbReference type="Proteomes" id="UP001231189"/>
    </source>
</evidence>
<name>A0AAD8W2S6_LOLMU</name>
<dbReference type="Proteomes" id="UP001231189">
    <property type="component" value="Unassembled WGS sequence"/>
</dbReference>
<reference evidence="2" key="1">
    <citation type="submission" date="2023-07" db="EMBL/GenBank/DDBJ databases">
        <title>A chromosome-level genome assembly of Lolium multiflorum.</title>
        <authorList>
            <person name="Chen Y."/>
            <person name="Copetti D."/>
            <person name="Kolliker R."/>
            <person name="Studer B."/>
        </authorList>
    </citation>
    <scope>NUCLEOTIDE SEQUENCE</scope>
    <source>
        <strain evidence="2">02402/16</strain>
        <tissue evidence="2">Leaf</tissue>
    </source>
</reference>
<feature type="region of interest" description="Disordered" evidence="1">
    <location>
        <begin position="483"/>
        <end position="537"/>
    </location>
</feature>